<comment type="caution">
    <text evidence="9">The sequence shown here is derived from an EMBL/GenBank/DDBJ whole genome shotgun (WGS) entry which is preliminary data.</text>
</comment>
<proteinExistence type="inferred from homology"/>
<dbReference type="InterPro" id="IPR041122">
    <property type="entry name" value="RecJ_OB"/>
</dbReference>
<comment type="similarity">
    <text evidence="1">Belongs to the RecJ family.</text>
</comment>
<sequence length="511" mass="56660">MDIIKTLLANRGLKTKKQITEFFHPTRPEDLESPFDSKPAIRLIKSHIKKGHKIAIYGDYDVDGICSTAIAWETLYSQYKNVFPHIPHRESEGYGLSIKGIDHCLAEGAKLIIAVDNGIVAHAQIKYCRDKKCDIIIIDHHETNDQRLKANCVLHSTSSCAAGLTWLFCRDYLAPSTEHLALVAIATICDIVPLLGPNRSFAKYGLEELNHTTRPGLLALFEEAKLGVRYLITPYHVGFIIGPRLNAAGRLEHAIDSLRLLCTKDPSRAIQLAKQLGDTNRARQDTTLSAVTHALSEITESSLIVAADKSYHPGVIGLVAAKLVEKYYRPAIAISIGEQESKGSARSIPGFHITEHLRTVSHLLVDVGGHAMAAGFTITNDNLPKLLKKLNQTKIDPKLLVKKQRIDAEISLTAIDQELMARLKEFEPFGLSNPIPVFSTFKVEISDIRRLGKDNQHLKFKAGDLEAIWFNAPGTWPLAPSTCDLVYQIAEDTWNGQSKLQLLIKDVRPSS</sequence>
<dbReference type="GO" id="GO:0008409">
    <property type="term" value="F:5'-3' exonuclease activity"/>
    <property type="evidence" value="ECO:0007669"/>
    <property type="project" value="InterPro"/>
</dbReference>
<dbReference type="Pfam" id="PF02272">
    <property type="entry name" value="DHHA1"/>
    <property type="match status" value="1"/>
</dbReference>
<dbReference type="AlphaFoldDB" id="A0A0G1Q2U8"/>
<keyword evidence="5 9" id="KW-0269">Exonuclease</keyword>
<dbReference type="SUPFAM" id="SSF64182">
    <property type="entry name" value="DHH phosphoesterases"/>
    <property type="match status" value="1"/>
</dbReference>
<evidence type="ECO:0000256" key="1">
    <source>
        <dbReference type="ARBA" id="ARBA00005915"/>
    </source>
</evidence>
<evidence type="ECO:0000259" key="8">
    <source>
        <dbReference type="Pfam" id="PF17768"/>
    </source>
</evidence>
<gene>
    <name evidence="9" type="ORF">UX05_C0004G0004</name>
</gene>
<keyword evidence="3" id="KW-0540">Nuclease</keyword>
<evidence type="ECO:0000259" key="7">
    <source>
        <dbReference type="Pfam" id="PF02272"/>
    </source>
</evidence>
<feature type="domain" description="DDH" evidence="6">
    <location>
        <begin position="53"/>
        <end position="186"/>
    </location>
</feature>
<feature type="domain" description="DHHA1" evidence="7">
    <location>
        <begin position="302"/>
        <end position="392"/>
    </location>
</feature>
<dbReference type="InterPro" id="IPR003156">
    <property type="entry name" value="DHHA1_dom"/>
</dbReference>
<dbReference type="PANTHER" id="PTHR30255">
    <property type="entry name" value="SINGLE-STRANDED-DNA-SPECIFIC EXONUCLEASE RECJ"/>
    <property type="match status" value="1"/>
</dbReference>
<dbReference type="InterPro" id="IPR004610">
    <property type="entry name" value="RecJ"/>
</dbReference>
<evidence type="ECO:0000256" key="3">
    <source>
        <dbReference type="ARBA" id="ARBA00022722"/>
    </source>
</evidence>
<evidence type="ECO:0000256" key="2">
    <source>
        <dbReference type="ARBA" id="ARBA00019841"/>
    </source>
</evidence>
<dbReference type="InterPro" id="IPR001667">
    <property type="entry name" value="DDH_dom"/>
</dbReference>
<dbReference type="NCBIfam" id="TIGR00644">
    <property type="entry name" value="recJ"/>
    <property type="match status" value="1"/>
</dbReference>
<organism evidence="9 10">
    <name type="scientific">Candidatus Amesbacteria bacterium GW2011_GWC2_45_19</name>
    <dbReference type="NCBI Taxonomy" id="1618366"/>
    <lineage>
        <taxon>Bacteria</taxon>
        <taxon>Candidatus Amesiibacteriota</taxon>
    </lineage>
</organism>
<dbReference type="PATRIC" id="fig|1618366.3.peg.350"/>
<evidence type="ECO:0000256" key="4">
    <source>
        <dbReference type="ARBA" id="ARBA00022801"/>
    </source>
</evidence>
<dbReference type="GO" id="GO:0006310">
    <property type="term" value="P:DNA recombination"/>
    <property type="evidence" value="ECO:0007669"/>
    <property type="project" value="InterPro"/>
</dbReference>
<accession>A0A0G1Q2U8</accession>
<name>A0A0G1Q2U8_9BACT</name>
<dbReference type="PANTHER" id="PTHR30255:SF2">
    <property type="entry name" value="SINGLE-STRANDED-DNA-SPECIFIC EXONUCLEASE RECJ"/>
    <property type="match status" value="1"/>
</dbReference>
<reference evidence="9 10" key="1">
    <citation type="journal article" date="2015" name="Nature">
        <title>rRNA introns, odd ribosomes, and small enigmatic genomes across a large radiation of phyla.</title>
        <authorList>
            <person name="Brown C.T."/>
            <person name="Hug L.A."/>
            <person name="Thomas B.C."/>
            <person name="Sharon I."/>
            <person name="Castelle C.J."/>
            <person name="Singh A."/>
            <person name="Wilkins M.J."/>
            <person name="Williams K.H."/>
            <person name="Banfield J.F."/>
        </authorList>
    </citation>
    <scope>NUCLEOTIDE SEQUENCE [LARGE SCALE GENOMIC DNA]</scope>
</reference>
<evidence type="ECO:0000313" key="10">
    <source>
        <dbReference type="Proteomes" id="UP000034264"/>
    </source>
</evidence>
<keyword evidence="4" id="KW-0378">Hydrolase</keyword>
<dbReference type="InterPro" id="IPR051673">
    <property type="entry name" value="SSDNA_exonuclease_RecJ"/>
</dbReference>
<dbReference type="GO" id="GO:0003676">
    <property type="term" value="F:nucleic acid binding"/>
    <property type="evidence" value="ECO:0007669"/>
    <property type="project" value="InterPro"/>
</dbReference>
<feature type="domain" description="RecJ OB" evidence="8">
    <location>
        <begin position="406"/>
        <end position="506"/>
    </location>
</feature>
<dbReference type="Gene3D" id="3.90.1640.30">
    <property type="match status" value="1"/>
</dbReference>
<dbReference type="Gene3D" id="3.10.310.30">
    <property type="match status" value="1"/>
</dbReference>
<protein>
    <recommendedName>
        <fullName evidence="2">Single-stranded-DNA-specific exonuclease RecJ</fullName>
    </recommendedName>
</protein>
<evidence type="ECO:0000313" key="9">
    <source>
        <dbReference type="EMBL" id="KKU02995.1"/>
    </source>
</evidence>
<dbReference type="Proteomes" id="UP000034264">
    <property type="component" value="Unassembled WGS sequence"/>
</dbReference>
<evidence type="ECO:0000259" key="6">
    <source>
        <dbReference type="Pfam" id="PF01368"/>
    </source>
</evidence>
<dbReference type="Pfam" id="PF17768">
    <property type="entry name" value="RecJ_OB"/>
    <property type="match status" value="1"/>
</dbReference>
<dbReference type="EMBL" id="LCKS01000004">
    <property type="protein sequence ID" value="KKU02995.1"/>
    <property type="molecule type" value="Genomic_DNA"/>
</dbReference>
<dbReference type="InterPro" id="IPR038763">
    <property type="entry name" value="DHH_sf"/>
</dbReference>
<dbReference type="Pfam" id="PF01368">
    <property type="entry name" value="DHH"/>
    <property type="match status" value="1"/>
</dbReference>
<dbReference type="GO" id="GO:0006281">
    <property type="term" value="P:DNA repair"/>
    <property type="evidence" value="ECO:0007669"/>
    <property type="project" value="InterPro"/>
</dbReference>
<evidence type="ECO:0000256" key="5">
    <source>
        <dbReference type="ARBA" id="ARBA00022839"/>
    </source>
</evidence>